<comment type="similarity">
    <text evidence="1">Belongs to the transferase hexapeptide repeat family.</text>
</comment>
<feature type="site" description="Increases basicity of active site His" evidence="5">
    <location>
        <position position="136"/>
    </location>
</feature>
<dbReference type="Pfam" id="PF00132">
    <property type="entry name" value="Hexapep"/>
    <property type="match status" value="1"/>
</dbReference>
<dbReference type="EC" id="2.3.1.89" evidence="8"/>
<feature type="domain" description="PglD N-terminal" evidence="7">
    <location>
        <begin position="6"/>
        <end position="80"/>
    </location>
</feature>
<dbReference type="Proteomes" id="UP000254554">
    <property type="component" value="Unassembled WGS sequence"/>
</dbReference>
<feature type="active site" description="Proton acceptor" evidence="5">
    <location>
        <position position="135"/>
    </location>
</feature>
<evidence type="ECO:0000256" key="1">
    <source>
        <dbReference type="ARBA" id="ARBA00007274"/>
    </source>
</evidence>
<evidence type="ECO:0000259" key="7">
    <source>
        <dbReference type="Pfam" id="PF17836"/>
    </source>
</evidence>
<dbReference type="STRING" id="1094715.GCA_000236165_00155"/>
<dbReference type="PROSITE" id="PS00101">
    <property type="entry name" value="HEXAPEP_TRANSFERASES"/>
    <property type="match status" value="1"/>
</dbReference>
<dbReference type="NCBIfam" id="TIGR03570">
    <property type="entry name" value="NeuD_NnaD"/>
    <property type="match status" value="1"/>
</dbReference>
<keyword evidence="4 8" id="KW-0012">Acyltransferase</keyword>
<dbReference type="GeneID" id="93291207"/>
<feature type="binding site" evidence="6">
    <location>
        <position position="69"/>
    </location>
    <ligand>
        <name>substrate</name>
    </ligand>
</feature>
<protein>
    <submittedName>
        <fullName evidence="8">2,3,4,5-tetrahydropyridine-2,6-dicarboxylate N-acetyltransferase</fullName>
        <ecNumber evidence="8">2.3.1.89</ecNumber>
    </submittedName>
</protein>
<keyword evidence="2 8" id="KW-0808">Transferase</keyword>
<keyword evidence="9" id="KW-1185">Reference proteome</keyword>
<accession>A0A377G636</accession>
<reference evidence="8 9" key="1">
    <citation type="submission" date="2018-06" db="EMBL/GenBank/DDBJ databases">
        <authorList>
            <consortium name="Pathogen Informatics"/>
            <person name="Doyle S."/>
        </authorList>
    </citation>
    <scope>NUCLEOTIDE SEQUENCE [LARGE SCALE GENOMIC DNA]</scope>
    <source>
        <strain evidence="8 9">NCTC11370</strain>
    </source>
</reference>
<dbReference type="InterPro" id="IPR050179">
    <property type="entry name" value="Trans_hexapeptide_repeat"/>
</dbReference>
<evidence type="ECO:0000313" key="9">
    <source>
        <dbReference type="Proteomes" id="UP000254554"/>
    </source>
</evidence>
<dbReference type="Gene3D" id="3.40.50.20">
    <property type="match status" value="1"/>
</dbReference>
<organism evidence="8 9">
    <name type="scientific">Fluoribacter dumoffii</name>
    <dbReference type="NCBI Taxonomy" id="463"/>
    <lineage>
        <taxon>Bacteria</taxon>
        <taxon>Pseudomonadati</taxon>
        <taxon>Pseudomonadota</taxon>
        <taxon>Gammaproteobacteria</taxon>
        <taxon>Legionellales</taxon>
        <taxon>Legionellaceae</taxon>
        <taxon>Fluoribacter</taxon>
    </lineage>
</organism>
<proteinExistence type="inferred from homology"/>
<dbReference type="GO" id="GO:0047200">
    <property type="term" value="F:tetrahydrodipicolinate N-acetyltransferase activity"/>
    <property type="evidence" value="ECO:0007669"/>
    <property type="project" value="UniProtKB-EC"/>
</dbReference>
<dbReference type="SUPFAM" id="SSF51161">
    <property type="entry name" value="Trimeric LpxA-like enzymes"/>
    <property type="match status" value="1"/>
</dbReference>
<evidence type="ECO:0000256" key="4">
    <source>
        <dbReference type="ARBA" id="ARBA00023315"/>
    </source>
</evidence>
<gene>
    <name evidence="8" type="primary">dapH</name>
    <name evidence="8" type="ORF">NCTC11370_00154</name>
</gene>
<evidence type="ECO:0000313" key="8">
    <source>
        <dbReference type="EMBL" id="STO20109.1"/>
    </source>
</evidence>
<dbReference type="InterPro" id="IPR011004">
    <property type="entry name" value="Trimer_LpxA-like_sf"/>
</dbReference>
<dbReference type="PANTHER" id="PTHR43300">
    <property type="entry name" value="ACETYLTRANSFERASE"/>
    <property type="match status" value="1"/>
</dbReference>
<dbReference type="InterPro" id="IPR018357">
    <property type="entry name" value="Hexapep_transf_CS"/>
</dbReference>
<dbReference type="InterPro" id="IPR020019">
    <property type="entry name" value="AcTrfase_PglD-like"/>
</dbReference>
<dbReference type="AlphaFoldDB" id="A0A377G636"/>
<evidence type="ECO:0000256" key="2">
    <source>
        <dbReference type="ARBA" id="ARBA00022679"/>
    </source>
</evidence>
<dbReference type="InterPro" id="IPR041561">
    <property type="entry name" value="PglD_N"/>
</dbReference>
<name>A0A377G636_9GAMM</name>
<evidence type="ECO:0000256" key="5">
    <source>
        <dbReference type="PIRSR" id="PIRSR620019-1"/>
    </source>
</evidence>
<keyword evidence="3" id="KW-0677">Repeat</keyword>
<dbReference type="OrthoDB" id="9794407at2"/>
<evidence type="ECO:0000256" key="3">
    <source>
        <dbReference type="ARBA" id="ARBA00022737"/>
    </source>
</evidence>
<dbReference type="InterPro" id="IPR001451">
    <property type="entry name" value="Hexapep"/>
</dbReference>
<evidence type="ECO:0000256" key="6">
    <source>
        <dbReference type="PIRSR" id="PIRSR620019-2"/>
    </source>
</evidence>
<feature type="binding site" evidence="6">
    <location>
        <position position="144"/>
    </location>
    <ligand>
        <name>acetyl-CoA</name>
        <dbReference type="ChEBI" id="CHEBI:57288"/>
    </ligand>
</feature>
<dbReference type="EMBL" id="UGGT01000001">
    <property type="protein sequence ID" value="STO20109.1"/>
    <property type="molecule type" value="Genomic_DNA"/>
</dbReference>
<sequence>MHTNQLKIVGCGGHCKVVLDALSLSSHSFQLSLCDGNKNLLGKEICGLAIDSTMESLTDYSGLIHLAIGNNLARQNILKTINPEISLFTVIHPAAIISKSAVIGDGAFIAANAILAAESFIGRSSIVNHGAIVDHEVSIGECSHIAPNSTLGGQVSVGNGVLIGAGAVVLPGVRIGDGAVIAAGSVVIKDVKEFTTVKGVPAA</sequence>
<dbReference type="PANTHER" id="PTHR43300:SF7">
    <property type="entry name" value="UDP-N-ACETYLBACILLOSAMINE N-ACETYLTRANSFERASE"/>
    <property type="match status" value="1"/>
</dbReference>
<dbReference type="RefSeq" id="WP_010652321.1">
    <property type="nucleotide sequence ID" value="NZ_JAPHOO010000002.1"/>
</dbReference>
<dbReference type="Gene3D" id="2.160.10.10">
    <property type="entry name" value="Hexapeptide repeat proteins"/>
    <property type="match status" value="1"/>
</dbReference>
<dbReference type="Pfam" id="PF17836">
    <property type="entry name" value="PglD_N"/>
    <property type="match status" value="1"/>
</dbReference>
<dbReference type="CDD" id="cd03360">
    <property type="entry name" value="LbH_AT_putative"/>
    <property type="match status" value="1"/>
</dbReference>